<evidence type="ECO:0000256" key="1">
    <source>
        <dbReference type="ARBA" id="ARBA00004651"/>
    </source>
</evidence>
<evidence type="ECO:0000256" key="4">
    <source>
        <dbReference type="ARBA" id="ARBA00022692"/>
    </source>
</evidence>
<dbReference type="Pfam" id="PF02417">
    <property type="entry name" value="Chromate_transp"/>
    <property type="match status" value="1"/>
</dbReference>
<keyword evidence="3" id="KW-1003">Cell membrane</keyword>
<dbReference type="PANTHER" id="PTHR43663:SF1">
    <property type="entry name" value="CHROMATE TRANSPORTER"/>
    <property type="match status" value="1"/>
</dbReference>
<evidence type="ECO:0000313" key="9">
    <source>
        <dbReference type="Proteomes" id="UP001595583"/>
    </source>
</evidence>
<comment type="similarity">
    <text evidence="2">Belongs to the chromate ion transporter (CHR) (TC 2.A.51) family.</text>
</comment>
<evidence type="ECO:0000256" key="3">
    <source>
        <dbReference type="ARBA" id="ARBA00022475"/>
    </source>
</evidence>
<dbReference type="Proteomes" id="UP001595583">
    <property type="component" value="Unassembled WGS sequence"/>
</dbReference>
<reference evidence="9" key="1">
    <citation type="journal article" date="2019" name="Int. J. Syst. Evol. Microbiol.">
        <title>The Global Catalogue of Microorganisms (GCM) 10K type strain sequencing project: providing services to taxonomists for standard genome sequencing and annotation.</title>
        <authorList>
            <consortium name="The Broad Institute Genomics Platform"/>
            <consortium name="The Broad Institute Genome Sequencing Center for Infectious Disease"/>
            <person name="Wu L."/>
            <person name="Ma J."/>
        </authorList>
    </citation>
    <scope>NUCLEOTIDE SEQUENCE [LARGE SCALE GENOMIC DNA]</scope>
    <source>
        <strain evidence="9">KCTC 52165</strain>
    </source>
</reference>
<evidence type="ECO:0000256" key="5">
    <source>
        <dbReference type="ARBA" id="ARBA00022989"/>
    </source>
</evidence>
<keyword evidence="6 7" id="KW-0472">Membrane</keyword>
<dbReference type="InterPro" id="IPR003370">
    <property type="entry name" value="Chromate_transpt"/>
</dbReference>
<gene>
    <name evidence="8" type="ORF">ACFOHJ_05875</name>
</gene>
<evidence type="ECO:0000313" key="8">
    <source>
        <dbReference type="EMBL" id="MFC3205734.1"/>
    </source>
</evidence>
<keyword evidence="5 7" id="KW-1133">Transmembrane helix</keyword>
<evidence type="ECO:0000256" key="7">
    <source>
        <dbReference type="SAM" id="Phobius"/>
    </source>
</evidence>
<sequence>MSQADPLAAKPPAPVPGFLELFFAFTKLGITSIGGGVNGMMHTEFVTNRHWFTDEQFLSGLALSQSLPGVNVANLALWLGYQCRGVAGAMVALPAVLLPPAVTIILVGDVVLRLSAISAIGTALAGLAVAATGLSLSVGYLAMRYACTDLAAVVLFLATFIGATAFHVSALAVVAVLAPIGIAIGFLKGRRP</sequence>
<evidence type="ECO:0000256" key="6">
    <source>
        <dbReference type="ARBA" id="ARBA00023136"/>
    </source>
</evidence>
<evidence type="ECO:0000256" key="2">
    <source>
        <dbReference type="ARBA" id="ARBA00005262"/>
    </source>
</evidence>
<comment type="caution">
    <text evidence="8">The sequence shown here is derived from an EMBL/GenBank/DDBJ whole genome shotgun (WGS) entry which is preliminary data.</text>
</comment>
<proteinExistence type="inferred from homology"/>
<organism evidence="8 9">
    <name type="scientific">Aquamicrobium soli</name>
    <dbReference type="NCBI Taxonomy" id="1811518"/>
    <lineage>
        <taxon>Bacteria</taxon>
        <taxon>Pseudomonadati</taxon>
        <taxon>Pseudomonadota</taxon>
        <taxon>Alphaproteobacteria</taxon>
        <taxon>Hyphomicrobiales</taxon>
        <taxon>Phyllobacteriaceae</taxon>
        <taxon>Aquamicrobium</taxon>
    </lineage>
</organism>
<keyword evidence="4 7" id="KW-0812">Transmembrane</keyword>
<dbReference type="EMBL" id="JBHRTK010000006">
    <property type="protein sequence ID" value="MFC3205734.1"/>
    <property type="molecule type" value="Genomic_DNA"/>
</dbReference>
<feature type="transmembrane region" description="Helical" evidence="7">
    <location>
        <begin position="57"/>
        <end position="79"/>
    </location>
</feature>
<feature type="transmembrane region" description="Helical" evidence="7">
    <location>
        <begin position="169"/>
        <end position="187"/>
    </location>
</feature>
<dbReference type="InterPro" id="IPR052518">
    <property type="entry name" value="CHR_Transporter"/>
</dbReference>
<name>A0ABV7K632_9HYPH</name>
<accession>A0ABV7K632</accession>
<comment type="subcellular location">
    <subcellularLocation>
        <location evidence="1">Cell membrane</location>
        <topology evidence="1">Multi-pass membrane protein</topology>
    </subcellularLocation>
</comment>
<dbReference type="PANTHER" id="PTHR43663">
    <property type="entry name" value="CHROMATE TRANSPORT PROTEIN-RELATED"/>
    <property type="match status" value="1"/>
</dbReference>
<dbReference type="RefSeq" id="WP_378219458.1">
    <property type="nucleotide sequence ID" value="NZ_JBHRTK010000006.1"/>
</dbReference>
<feature type="transmembrane region" description="Helical" evidence="7">
    <location>
        <begin position="86"/>
        <end position="108"/>
    </location>
</feature>
<feature type="transmembrane region" description="Helical" evidence="7">
    <location>
        <begin position="114"/>
        <end position="138"/>
    </location>
</feature>
<keyword evidence="9" id="KW-1185">Reference proteome</keyword>
<protein>
    <submittedName>
        <fullName evidence="8">Chromate transporter</fullName>
    </submittedName>
</protein>